<keyword evidence="1" id="KW-1133">Transmembrane helix</keyword>
<feature type="transmembrane region" description="Helical" evidence="1">
    <location>
        <begin position="50"/>
        <end position="68"/>
    </location>
</feature>
<dbReference type="OrthoDB" id="9789229at2"/>
<name>A0A1M7KWF8_RUMFL</name>
<keyword evidence="1" id="KW-0812">Transmembrane</keyword>
<dbReference type="InterPro" id="IPR010540">
    <property type="entry name" value="CmpB_TMEM229"/>
</dbReference>
<proteinExistence type="predicted"/>
<feature type="transmembrane region" description="Helical" evidence="1">
    <location>
        <begin position="12"/>
        <end position="30"/>
    </location>
</feature>
<dbReference type="RefSeq" id="WP_072951489.1">
    <property type="nucleotide sequence ID" value="NZ_FRCT01000010.1"/>
</dbReference>
<gene>
    <name evidence="2" type="ORF">SAMN04487860_11090</name>
</gene>
<feature type="transmembrane region" description="Helical" evidence="1">
    <location>
        <begin position="130"/>
        <end position="153"/>
    </location>
</feature>
<accession>A0A1M7KWF8</accession>
<evidence type="ECO:0000313" key="2">
    <source>
        <dbReference type="EMBL" id="SHM69929.1"/>
    </source>
</evidence>
<organism evidence="2 3">
    <name type="scientific">Ruminococcus flavefaciens</name>
    <dbReference type="NCBI Taxonomy" id="1265"/>
    <lineage>
        <taxon>Bacteria</taxon>
        <taxon>Bacillati</taxon>
        <taxon>Bacillota</taxon>
        <taxon>Clostridia</taxon>
        <taxon>Eubacteriales</taxon>
        <taxon>Oscillospiraceae</taxon>
        <taxon>Ruminococcus</taxon>
    </lineage>
</organism>
<sequence length="188" mass="21861">MNKIKELLEKQTIQKLFLCFWMYAVLGWLYEVFLEVVVYKWGFTNLGIMFGPYCPIYAVGALLFLLFFSKFMKKEGGIGLQIARPFIIFFGCMTVATTVELLGTYVLEFFTGSWPWQTYADYKINFQARIALSPALRFGMGGLLFMYFVQPFYDWFLAKPKKKTLNIITLVVLVGVVTDFILTLILRY</sequence>
<dbReference type="Pfam" id="PF06541">
    <property type="entry name" value="ABC_trans_CmpB"/>
    <property type="match status" value="1"/>
</dbReference>
<keyword evidence="1" id="KW-0472">Membrane</keyword>
<feature type="transmembrane region" description="Helical" evidence="1">
    <location>
        <begin position="165"/>
        <end position="186"/>
    </location>
</feature>
<dbReference type="Proteomes" id="UP000184394">
    <property type="component" value="Unassembled WGS sequence"/>
</dbReference>
<reference evidence="2 3" key="1">
    <citation type="submission" date="2016-11" db="EMBL/GenBank/DDBJ databases">
        <authorList>
            <person name="Jaros S."/>
            <person name="Januszkiewicz K."/>
            <person name="Wedrychowicz H."/>
        </authorList>
    </citation>
    <scope>NUCLEOTIDE SEQUENCE [LARGE SCALE GENOMIC DNA]</scope>
    <source>
        <strain evidence="2 3">Y1</strain>
    </source>
</reference>
<dbReference type="EMBL" id="FRCT01000010">
    <property type="protein sequence ID" value="SHM69929.1"/>
    <property type="molecule type" value="Genomic_DNA"/>
</dbReference>
<evidence type="ECO:0000256" key="1">
    <source>
        <dbReference type="SAM" id="Phobius"/>
    </source>
</evidence>
<evidence type="ECO:0000313" key="3">
    <source>
        <dbReference type="Proteomes" id="UP000184394"/>
    </source>
</evidence>
<feature type="transmembrane region" description="Helical" evidence="1">
    <location>
        <begin position="88"/>
        <end position="110"/>
    </location>
</feature>
<protein>
    <submittedName>
        <fullName evidence="2">Putative ABC-transporter type IV</fullName>
    </submittedName>
</protein>
<dbReference type="AlphaFoldDB" id="A0A1M7KWF8"/>